<reference evidence="1 2" key="1">
    <citation type="submission" date="2023-06" db="EMBL/GenBank/DDBJ databases">
        <title>Nosocomial Elizabethkingia miricola genome.</title>
        <authorList>
            <person name="Morgado S."/>
            <person name="Fonseca E."/>
            <person name="Freitas F."/>
            <person name="Vicente A.C."/>
        </authorList>
    </citation>
    <scope>NUCLEOTIDE SEQUENCE [LARGE SCALE GENOMIC DNA]</scope>
    <source>
        <strain evidence="1 2">EM15</strain>
    </source>
</reference>
<evidence type="ECO:0000313" key="2">
    <source>
        <dbReference type="Proteomes" id="UP001239265"/>
    </source>
</evidence>
<proteinExistence type="predicted"/>
<organism evidence="1 2">
    <name type="scientific">Elizabethkingia miricola</name>
    <name type="common">Chryseobacterium miricola</name>
    <dbReference type="NCBI Taxonomy" id="172045"/>
    <lineage>
        <taxon>Bacteria</taxon>
        <taxon>Pseudomonadati</taxon>
        <taxon>Bacteroidota</taxon>
        <taxon>Flavobacteriia</taxon>
        <taxon>Flavobacteriales</taxon>
        <taxon>Weeksellaceae</taxon>
        <taxon>Elizabethkingia</taxon>
    </lineage>
</organism>
<dbReference type="AlphaFoldDB" id="A0ABD5BAB1"/>
<dbReference type="Proteomes" id="UP001239265">
    <property type="component" value="Unassembled WGS sequence"/>
</dbReference>
<accession>A0ABD5BAB1</accession>
<comment type="caution">
    <text evidence="1">The sequence shown here is derived from an EMBL/GenBank/DDBJ whole genome shotgun (WGS) entry which is preliminary data.</text>
</comment>
<protein>
    <recommendedName>
        <fullName evidence="3">DUF3347 domain-containing protein</fullName>
    </recommendedName>
</protein>
<evidence type="ECO:0000313" key="1">
    <source>
        <dbReference type="EMBL" id="MDQ8750344.1"/>
    </source>
</evidence>
<dbReference type="EMBL" id="JAUCQJ010000005">
    <property type="protein sequence ID" value="MDQ8750344.1"/>
    <property type="molecule type" value="Genomic_DNA"/>
</dbReference>
<gene>
    <name evidence="1" type="ORF">QT385_16935</name>
</gene>
<evidence type="ECO:0008006" key="3">
    <source>
        <dbReference type="Google" id="ProtNLM"/>
    </source>
</evidence>
<name>A0ABD5BAB1_ELIMR</name>
<dbReference type="RefSeq" id="WP_309047223.1">
    <property type="nucleotide sequence ID" value="NZ_JAUCQJ010000005.1"/>
</dbReference>
<sequence length="123" mass="14188">MKSTFLTLIGIFYAGITFSQVKNTESVNKIEAVADKPAEPFIKEIRDIVKLNSLFREKLNWNEIDGNIKTLSVGMKTTNDTKPVIDYIISELRKVGDKHSFFYACSCHNKLFQPDKKIRRSNW</sequence>